<protein>
    <submittedName>
        <fullName evidence="3">Glycosyltransferase involved in cell wall bisynthesis</fullName>
    </submittedName>
</protein>
<dbReference type="STRING" id="1123397.SAMN05660831_00325"/>
<name>A0A1I1NX10_9GAMM</name>
<dbReference type="Proteomes" id="UP000198611">
    <property type="component" value="Unassembled WGS sequence"/>
</dbReference>
<organism evidence="3 4">
    <name type="scientific">Thiohalospira halophila DSM 15071</name>
    <dbReference type="NCBI Taxonomy" id="1123397"/>
    <lineage>
        <taxon>Bacteria</taxon>
        <taxon>Pseudomonadati</taxon>
        <taxon>Pseudomonadota</taxon>
        <taxon>Gammaproteobacteria</taxon>
        <taxon>Thiohalospirales</taxon>
        <taxon>Thiohalospiraceae</taxon>
        <taxon>Thiohalospira</taxon>
    </lineage>
</organism>
<evidence type="ECO:0000259" key="2">
    <source>
        <dbReference type="Pfam" id="PF13439"/>
    </source>
</evidence>
<feature type="domain" description="Glycosyl transferase family 1" evidence="1">
    <location>
        <begin position="179"/>
        <end position="342"/>
    </location>
</feature>
<reference evidence="3 4" key="1">
    <citation type="submission" date="2016-10" db="EMBL/GenBank/DDBJ databases">
        <authorList>
            <person name="de Groot N.N."/>
        </authorList>
    </citation>
    <scope>NUCLEOTIDE SEQUENCE [LARGE SCALE GENOMIC DNA]</scope>
    <source>
        <strain evidence="3 4">HL3</strain>
    </source>
</reference>
<sequence>MNIVHVVENLERGGLERMVVDLATAQQADGHRVAIATLFQPGQLAPEAEAAGVVVHPAGKRPGPDLRALGELRRFFRSWRPEVIHSHNPMPHQYAVAASPGRRTGRINTRHGLGQAADSRRSRRLFRLAMTRTDFGVAVCRAALDQYVRNGLIPPRKGRVIHNGIRVDRFLPRDSRRRDALRTELGLEPGGPVVGTVGRLNPAKDQGRLVAAFSGIRQRHPDAILVIIGGGPLEAELRQDIARSGLEAAVFLLGDSDHVPELLAGFDLFVLPSRTEGYSIALLEAAAAHLPAVVTRVGGNADIVADGLRGRVVPPGDTAALTTVVSELLAAPEHRLFMGQNAGSWAREHASVEAMAHSYEALYREAGAR</sequence>
<dbReference type="SUPFAM" id="SSF53756">
    <property type="entry name" value="UDP-Glycosyltransferase/glycogen phosphorylase"/>
    <property type="match status" value="1"/>
</dbReference>
<dbReference type="GO" id="GO:0016757">
    <property type="term" value="F:glycosyltransferase activity"/>
    <property type="evidence" value="ECO:0007669"/>
    <property type="project" value="InterPro"/>
</dbReference>
<dbReference type="OrthoDB" id="9775208at2"/>
<dbReference type="Pfam" id="PF00534">
    <property type="entry name" value="Glycos_transf_1"/>
    <property type="match status" value="1"/>
</dbReference>
<dbReference type="PANTHER" id="PTHR12526">
    <property type="entry name" value="GLYCOSYLTRANSFERASE"/>
    <property type="match status" value="1"/>
</dbReference>
<dbReference type="Pfam" id="PF13439">
    <property type="entry name" value="Glyco_transf_4"/>
    <property type="match status" value="1"/>
</dbReference>
<evidence type="ECO:0000313" key="3">
    <source>
        <dbReference type="EMBL" id="SFC98260.1"/>
    </source>
</evidence>
<proteinExistence type="predicted"/>
<dbReference type="InterPro" id="IPR028098">
    <property type="entry name" value="Glyco_trans_4-like_N"/>
</dbReference>
<keyword evidence="4" id="KW-1185">Reference proteome</keyword>
<dbReference type="EMBL" id="FOMJ01000001">
    <property type="protein sequence ID" value="SFC98260.1"/>
    <property type="molecule type" value="Genomic_DNA"/>
</dbReference>
<dbReference type="InterPro" id="IPR001296">
    <property type="entry name" value="Glyco_trans_1"/>
</dbReference>
<dbReference type="AlphaFoldDB" id="A0A1I1NX10"/>
<gene>
    <name evidence="3" type="ORF">SAMN05660831_00325</name>
</gene>
<accession>A0A1I1NX10</accession>
<evidence type="ECO:0000313" key="4">
    <source>
        <dbReference type="Proteomes" id="UP000198611"/>
    </source>
</evidence>
<keyword evidence="3" id="KW-0808">Transferase</keyword>
<dbReference type="RefSeq" id="WP_093427000.1">
    <property type="nucleotide sequence ID" value="NZ_FOMJ01000001.1"/>
</dbReference>
<dbReference type="PANTHER" id="PTHR12526:SF630">
    <property type="entry name" value="GLYCOSYLTRANSFERASE"/>
    <property type="match status" value="1"/>
</dbReference>
<evidence type="ECO:0000259" key="1">
    <source>
        <dbReference type="Pfam" id="PF00534"/>
    </source>
</evidence>
<dbReference type="Gene3D" id="3.40.50.2000">
    <property type="entry name" value="Glycogen Phosphorylase B"/>
    <property type="match status" value="2"/>
</dbReference>
<dbReference type="GO" id="GO:1901135">
    <property type="term" value="P:carbohydrate derivative metabolic process"/>
    <property type="evidence" value="ECO:0007669"/>
    <property type="project" value="UniProtKB-ARBA"/>
</dbReference>
<feature type="domain" description="Glycosyltransferase subfamily 4-like N-terminal" evidence="2">
    <location>
        <begin position="13"/>
        <end position="169"/>
    </location>
</feature>